<dbReference type="PANTHER" id="PTHR11439:SF495">
    <property type="entry name" value="REVERSE TRANSCRIPTASE, RNA-DEPENDENT DNA POLYMERASE-RELATED"/>
    <property type="match status" value="1"/>
</dbReference>
<dbReference type="AlphaFoldDB" id="A0A6L2MNN4"/>
<dbReference type="CDD" id="cd09272">
    <property type="entry name" value="RNase_HI_RT_Ty1"/>
    <property type="match status" value="1"/>
</dbReference>
<comment type="caution">
    <text evidence="2">The sequence shown here is derived from an EMBL/GenBank/DDBJ whole genome shotgun (WGS) entry which is preliminary data.</text>
</comment>
<protein>
    <submittedName>
        <fullName evidence="2">Uncharacterized mitochondrial protein AtMg00810-like</fullName>
    </submittedName>
</protein>
<evidence type="ECO:0000256" key="1">
    <source>
        <dbReference type="SAM" id="MobiDB-lite"/>
    </source>
</evidence>
<reference evidence="2" key="1">
    <citation type="journal article" date="2019" name="Sci. Rep.">
        <title>Draft genome of Tanacetum cinerariifolium, the natural source of mosquito coil.</title>
        <authorList>
            <person name="Yamashiro T."/>
            <person name="Shiraishi A."/>
            <person name="Satake H."/>
            <person name="Nakayama K."/>
        </authorList>
    </citation>
    <scope>NUCLEOTIDE SEQUENCE</scope>
</reference>
<feature type="compositionally biased region" description="Pro residues" evidence="1">
    <location>
        <begin position="576"/>
        <end position="588"/>
    </location>
</feature>
<name>A0A6L2MNN4_TANCI</name>
<dbReference type="EMBL" id="BKCJ010007116">
    <property type="protein sequence ID" value="GEU75606.1"/>
    <property type="molecule type" value="Genomic_DNA"/>
</dbReference>
<gene>
    <name evidence="2" type="ORF">Tci_047584</name>
</gene>
<organism evidence="2">
    <name type="scientific">Tanacetum cinerariifolium</name>
    <name type="common">Dalmatian daisy</name>
    <name type="synonym">Chrysanthemum cinerariifolium</name>
    <dbReference type="NCBI Taxonomy" id="118510"/>
    <lineage>
        <taxon>Eukaryota</taxon>
        <taxon>Viridiplantae</taxon>
        <taxon>Streptophyta</taxon>
        <taxon>Embryophyta</taxon>
        <taxon>Tracheophyta</taxon>
        <taxon>Spermatophyta</taxon>
        <taxon>Magnoliopsida</taxon>
        <taxon>eudicotyledons</taxon>
        <taxon>Gunneridae</taxon>
        <taxon>Pentapetalae</taxon>
        <taxon>asterids</taxon>
        <taxon>campanulids</taxon>
        <taxon>Asterales</taxon>
        <taxon>Asteraceae</taxon>
        <taxon>Asteroideae</taxon>
        <taxon>Anthemideae</taxon>
        <taxon>Anthemidinae</taxon>
        <taxon>Tanacetum</taxon>
    </lineage>
</organism>
<feature type="compositionally biased region" description="Low complexity" evidence="1">
    <location>
        <begin position="589"/>
        <end position="598"/>
    </location>
</feature>
<dbReference type="PANTHER" id="PTHR11439">
    <property type="entry name" value="GAG-POL-RELATED RETROTRANSPOSON"/>
    <property type="match status" value="1"/>
</dbReference>
<accession>A0A6L2MNN4</accession>
<proteinExistence type="predicted"/>
<feature type="non-terminal residue" evidence="2">
    <location>
        <position position="1"/>
    </location>
</feature>
<sequence>NINEVNAAGTLVPTVGQISPNNTNTFSAIGPLNATASPTHGKSSCIDAFQFLDDPDMPELEDITYSDDEDDAGAEADFNNLETSITVSPIPTTSVHKDHHSAFLYGTIKEEVYVCQPPGFEDPDHPDKDKYVAEILRKFRLTDGKSASTPIDTEKPLLKDPDGEDLDMHTYRSMICSLMYLTSSRPYIMFAVCACARFQVTPKASHLHAVKRIFRYLKGKPRLGLWYPKDSPFDLMAYSDSDYAGASLDRKSTTRGCQFLGCRLIFWQCKKQTVVATSSTEAEYVADVSCGVNTPRCDEDRLELMELMVFLLPKVEKVRIGVSAVDLQVFAVRLMLLLLVKKFLLFGLTNWCCSLSAVSSIKYALTINPNIYVSCIKQFWTTVAVKKVNDIIRLQALVEKKKVVVMKATIRDALRLDDVEGVECLPNEEIFAELARMGYEKPSTKLTFYKAFFSSQWKFLIHTILQCMSAKRTSWNEFSSSIESAVICLSSGDLSTHTTKYTSPALTQKVFANMRREGKGFFGVDTPLFKGMLVAQEVVEGDADENVENVNAGDTAEGDVSAAHDEVPTVTEEPSIPSPTPPTLPPQPSQDIPSTSQA</sequence>
<evidence type="ECO:0000313" key="2">
    <source>
        <dbReference type="EMBL" id="GEU75606.1"/>
    </source>
</evidence>
<feature type="region of interest" description="Disordered" evidence="1">
    <location>
        <begin position="549"/>
        <end position="598"/>
    </location>
</feature>